<keyword evidence="2" id="KW-0808">Transferase</keyword>
<organism evidence="2 3">
    <name type="scientific">Lacticaseibacillus paracasei NRIC 0644</name>
    <dbReference type="NCBI Taxonomy" id="1435038"/>
    <lineage>
        <taxon>Bacteria</taxon>
        <taxon>Bacillati</taxon>
        <taxon>Bacillota</taxon>
        <taxon>Bacilli</taxon>
        <taxon>Lactobacillales</taxon>
        <taxon>Lactobacillaceae</taxon>
        <taxon>Lacticaseibacillus</taxon>
    </lineage>
</organism>
<dbReference type="Pfam" id="PF00534">
    <property type="entry name" value="Glycos_transf_1"/>
    <property type="match status" value="1"/>
</dbReference>
<dbReference type="PANTHER" id="PTHR12526:SF630">
    <property type="entry name" value="GLYCOSYLTRANSFERASE"/>
    <property type="match status" value="1"/>
</dbReference>
<evidence type="ECO:0000313" key="3">
    <source>
        <dbReference type="Proteomes" id="UP000032552"/>
    </source>
</evidence>
<protein>
    <submittedName>
        <fullName evidence="2">Glycosyltransferase</fullName>
    </submittedName>
</protein>
<dbReference type="RefSeq" id="WP_045624757.1">
    <property type="nucleotide sequence ID" value="NZ_BAYM01000077.1"/>
</dbReference>
<accession>A0A0C9QCL6</accession>
<name>A0A0C9QCL6_LACPA</name>
<gene>
    <name evidence="2" type="ORF">LC0644_0962</name>
</gene>
<dbReference type="CDD" id="cd04949">
    <property type="entry name" value="GT4_GtfA-like"/>
    <property type="match status" value="1"/>
</dbReference>
<dbReference type="GO" id="GO:0016757">
    <property type="term" value="F:glycosyltransferase activity"/>
    <property type="evidence" value="ECO:0007669"/>
    <property type="project" value="InterPro"/>
</dbReference>
<dbReference type="PANTHER" id="PTHR12526">
    <property type="entry name" value="GLYCOSYLTRANSFERASE"/>
    <property type="match status" value="1"/>
</dbReference>
<proteinExistence type="predicted"/>
<dbReference type="SUPFAM" id="SSF53756">
    <property type="entry name" value="UDP-Glycosyltransferase/glycogen phosphorylase"/>
    <property type="match status" value="1"/>
</dbReference>
<reference evidence="3" key="1">
    <citation type="submission" date="2014-05" db="EMBL/GenBank/DDBJ databases">
        <title>Whole genome sequencing of Lactobacillus casei NRIC0644.</title>
        <authorList>
            <person name="Atarashi H."/>
            <person name="Yoshida Y."/>
            <person name="Fujimura S."/>
            <person name="Tanaka N."/>
            <person name="Shiwa Y."/>
            <person name="Yoshikawa H."/>
            <person name="Okada S."/>
            <person name="Nakagawa J."/>
        </authorList>
    </citation>
    <scope>NUCLEOTIDE SEQUENCE [LARGE SCALE GENOMIC DNA]</scope>
    <source>
        <strain evidence="3">NRIC0644</strain>
    </source>
</reference>
<sequence>MYYFLNDQMAYAKSGIEGAEIQRLQLFKANQTPAKIVTRQFALDLHDVLKDAGIDDTDFINLFDYFCDLLSTPWQQVTVADVCQPTAGVTRRREGRQVIFSRGSRVIRIVYLREKAGREQEVSNVQYFDVTGRTIKMSWWDTRGNHCLDQYFDQGGKIFQEHYLDRHGRTRLEKLHYLNHSQQEKFSWKLVDFHGVDYLFDGLHDLTRFFYDQLNQVDGGYNVFVCDRTTETGWGLLHMTTPALKVLHLHNNHVAGNEDVLHAKLNNFYASALTHLNRWDAVIVPTPQQAQDMAARFGTATPIFTIRVAFVKAADVAANRLPFSQREQHLVVHVARLAPEKQQASSIRAFAQVVKAIPDAKLELWGYANGDMAPKLHALVEKLHLADHVFFKGYTRDIAAVYNRAQLGLLPSSAEGFPLTLIEAQAHGLPMIANDIHYGPADILANGKSGLLTQNGDIGGLANAIIGLLNDSTKLAQFSAAAYDNALRFTDTSTFVQWQKLMAFAAKKKTRLAAFEHVD</sequence>
<dbReference type="EMBL" id="BAYM01000077">
    <property type="protein sequence ID" value="GAN36373.1"/>
    <property type="molecule type" value="Genomic_DNA"/>
</dbReference>
<comment type="caution">
    <text evidence="2">The sequence shown here is derived from an EMBL/GenBank/DDBJ whole genome shotgun (WGS) entry which is preliminary data.</text>
</comment>
<dbReference type="AlphaFoldDB" id="A0A0C9QCL6"/>
<dbReference type="InterPro" id="IPR001296">
    <property type="entry name" value="Glyco_trans_1"/>
</dbReference>
<evidence type="ECO:0000313" key="2">
    <source>
        <dbReference type="EMBL" id="GAN36373.1"/>
    </source>
</evidence>
<dbReference type="Gene3D" id="3.40.50.2000">
    <property type="entry name" value="Glycogen Phosphorylase B"/>
    <property type="match status" value="3"/>
</dbReference>
<dbReference type="Proteomes" id="UP000032552">
    <property type="component" value="Unassembled WGS sequence"/>
</dbReference>
<evidence type="ECO:0000259" key="1">
    <source>
        <dbReference type="Pfam" id="PF00534"/>
    </source>
</evidence>
<feature type="domain" description="Glycosyl transferase family 1" evidence="1">
    <location>
        <begin position="327"/>
        <end position="483"/>
    </location>
</feature>